<dbReference type="Proteomes" id="UP000494161">
    <property type="component" value="Unassembled WGS sequence"/>
</dbReference>
<keyword evidence="2" id="KW-1185">Reference proteome</keyword>
<proteinExistence type="predicted"/>
<gene>
    <name evidence="1" type="ORF">LMG7053_06168</name>
</gene>
<accession>A0ABM8M574</accession>
<dbReference type="EMBL" id="CADILJ010000186">
    <property type="protein sequence ID" value="CAB3960118.1"/>
    <property type="molecule type" value="Genomic_DNA"/>
</dbReference>
<evidence type="ECO:0000313" key="1">
    <source>
        <dbReference type="EMBL" id="CAB3960118.1"/>
    </source>
</evidence>
<protein>
    <submittedName>
        <fullName evidence="1">Uncharacterized protein</fullName>
    </submittedName>
</protein>
<name>A0ABM8M574_9BURK</name>
<organism evidence="1 2">
    <name type="scientific">Achromobacter ruhlandii</name>
    <dbReference type="NCBI Taxonomy" id="72557"/>
    <lineage>
        <taxon>Bacteria</taxon>
        <taxon>Pseudomonadati</taxon>
        <taxon>Pseudomonadota</taxon>
        <taxon>Betaproteobacteria</taxon>
        <taxon>Burkholderiales</taxon>
        <taxon>Alcaligenaceae</taxon>
        <taxon>Achromobacter</taxon>
    </lineage>
</organism>
<evidence type="ECO:0000313" key="2">
    <source>
        <dbReference type="Proteomes" id="UP000494161"/>
    </source>
</evidence>
<reference evidence="1 2" key="1">
    <citation type="submission" date="2020-04" db="EMBL/GenBank/DDBJ databases">
        <authorList>
            <person name="De Canck E."/>
        </authorList>
    </citation>
    <scope>NUCLEOTIDE SEQUENCE [LARGE SCALE GENOMIC DNA]</scope>
    <source>
        <strain evidence="1 2">LMG 7053</strain>
    </source>
</reference>
<sequence>MAPSVCSTHKPSTSRWPSACTPSARYTALLLTPPSSRILTRSASKNTTGYIASSGRFCQAIVSAMTSSVTELMKSGETSVP</sequence>
<comment type="caution">
    <text evidence="1">The sequence shown here is derived from an EMBL/GenBank/DDBJ whole genome shotgun (WGS) entry which is preliminary data.</text>
</comment>